<name>A0ABD3REF3_9STRA</name>
<dbReference type="SMART" id="SM00233">
    <property type="entry name" value="PH"/>
    <property type="match status" value="1"/>
</dbReference>
<evidence type="ECO:0000313" key="4">
    <source>
        <dbReference type="EMBL" id="KAL3810151.1"/>
    </source>
</evidence>
<keyword evidence="2" id="KW-0812">Transmembrane</keyword>
<organism evidence="4 5">
    <name type="scientific">Cyclostephanos tholiformis</name>
    <dbReference type="NCBI Taxonomy" id="382380"/>
    <lineage>
        <taxon>Eukaryota</taxon>
        <taxon>Sar</taxon>
        <taxon>Stramenopiles</taxon>
        <taxon>Ochrophyta</taxon>
        <taxon>Bacillariophyta</taxon>
        <taxon>Coscinodiscophyceae</taxon>
        <taxon>Thalassiosirophycidae</taxon>
        <taxon>Stephanodiscales</taxon>
        <taxon>Stephanodiscaceae</taxon>
        <taxon>Cyclostephanos</taxon>
    </lineage>
</organism>
<keyword evidence="5" id="KW-1185">Reference proteome</keyword>
<dbReference type="Proteomes" id="UP001530377">
    <property type="component" value="Unassembled WGS sequence"/>
</dbReference>
<comment type="caution">
    <text evidence="4">The sequence shown here is derived from an EMBL/GenBank/DDBJ whole genome shotgun (WGS) entry which is preliminary data.</text>
</comment>
<feature type="transmembrane region" description="Helical" evidence="2">
    <location>
        <begin position="555"/>
        <end position="580"/>
    </location>
</feature>
<sequence length="618" mass="69219">MRDHVEEDYGENVPHPAGTKKDPEYWRVRLPTDDLDHLMWGNAGVPPSAPSIPPKYQQNWARPESGKPVEDVGVYAGRGDAEHNNDNILAALETSTNNLTPSSISDKILLEDIVWKQRSGLGKYSFGFLTNEWEKRRVVLLESGMLRYYELGKDGIKYDPLHSISPKKSPWVYDTNHEPRGQLYLKCRLCTDGDRDGGTPLSSSSFDKDKSPNVGGVTVHTRDPGDDSGPTPFEIDITRNDNNETWRFCFECQSLQILWFSMLKSFAPEAPDDNIPSEGLANHGFEAGDHIIRWELLPVLYPIQIHGIVLEAGRNCVVIADFGLASSYQRAACDKNLTTWSEDESKDDSHDVIMAAWEKIKPKQKKRLNVVVVTDPKEIRKWSKINYIGGQGEKSNNKTLGFFTSLLSGKPQNTKESMQEIVSKETDAELSCSDDERNVEGEPEWIRPGYRPHKQKGSSMPLSNGQSVFSINSPGDQPERELPKSDSARLVLARTHFVLEHEEELPPYHVFYSNSECIAVWCKTGRWSTLQAAVYLVSTSVGWGKSATMITLSVAAAHAVLLPALAVGGLAVAGAPLLFLKKSQEQWDKTTNRLTEKFWMSAEPPVFVEAIKYWAKLD</sequence>
<keyword evidence="2" id="KW-0472">Membrane</keyword>
<feature type="domain" description="PH" evidence="3">
    <location>
        <begin position="108"/>
        <end position="270"/>
    </location>
</feature>
<gene>
    <name evidence="4" type="ORF">ACHAXA_005300</name>
</gene>
<keyword evidence="2" id="KW-1133">Transmembrane helix</keyword>
<dbReference type="InterPro" id="IPR001849">
    <property type="entry name" value="PH_domain"/>
</dbReference>
<reference evidence="4 5" key="1">
    <citation type="submission" date="2024-10" db="EMBL/GenBank/DDBJ databases">
        <title>Updated reference genomes for cyclostephanoid diatoms.</title>
        <authorList>
            <person name="Roberts W.R."/>
            <person name="Alverson A.J."/>
        </authorList>
    </citation>
    <scope>NUCLEOTIDE SEQUENCE [LARGE SCALE GENOMIC DNA]</scope>
    <source>
        <strain evidence="4 5">AJA228-03</strain>
    </source>
</reference>
<feature type="compositionally biased region" description="Polar residues" evidence="1">
    <location>
        <begin position="457"/>
        <end position="475"/>
    </location>
</feature>
<feature type="region of interest" description="Disordered" evidence="1">
    <location>
        <begin position="1"/>
        <end position="22"/>
    </location>
</feature>
<protein>
    <recommendedName>
        <fullName evidence="3">PH domain-containing protein</fullName>
    </recommendedName>
</protein>
<feature type="region of interest" description="Disordered" evidence="1">
    <location>
        <begin position="423"/>
        <end position="485"/>
    </location>
</feature>
<evidence type="ECO:0000256" key="1">
    <source>
        <dbReference type="SAM" id="MobiDB-lite"/>
    </source>
</evidence>
<evidence type="ECO:0000256" key="2">
    <source>
        <dbReference type="SAM" id="Phobius"/>
    </source>
</evidence>
<evidence type="ECO:0000313" key="5">
    <source>
        <dbReference type="Proteomes" id="UP001530377"/>
    </source>
</evidence>
<accession>A0ABD3REF3</accession>
<evidence type="ECO:0000259" key="3">
    <source>
        <dbReference type="SMART" id="SM00233"/>
    </source>
</evidence>
<dbReference type="EMBL" id="JALLPB020000350">
    <property type="protein sequence ID" value="KAL3810151.1"/>
    <property type="molecule type" value="Genomic_DNA"/>
</dbReference>
<feature type="region of interest" description="Disordered" evidence="1">
    <location>
        <begin position="198"/>
        <end position="232"/>
    </location>
</feature>
<dbReference type="AlphaFoldDB" id="A0ABD3REF3"/>
<proteinExistence type="predicted"/>